<feature type="compositionally biased region" description="Polar residues" evidence="1">
    <location>
        <begin position="1"/>
        <end position="18"/>
    </location>
</feature>
<dbReference type="PANTHER" id="PTHR36960:SF1">
    <property type="entry name" value="SI:DKEY-32E6.3"/>
    <property type="match status" value="1"/>
</dbReference>
<evidence type="ECO:0000313" key="2">
    <source>
        <dbReference type="EMBL" id="CAD8829085.1"/>
    </source>
</evidence>
<reference evidence="2" key="1">
    <citation type="submission" date="2021-01" db="EMBL/GenBank/DDBJ databases">
        <authorList>
            <person name="Corre E."/>
            <person name="Pelletier E."/>
            <person name="Niang G."/>
            <person name="Scheremetjew M."/>
            <person name="Finn R."/>
            <person name="Kale V."/>
            <person name="Holt S."/>
            <person name="Cochrane G."/>
            <person name="Meng A."/>
            <person name="Brown T."/>
            <person name="Cohen L."/>
        </authorList>
    </citation>
    <scope>NUCLEOTIDE SEQUENCE</scope>
</reference>
<dbReference type="PANTHER" id="PTHR36960">
    <property type="entry name" value="SI:DKEY-32E6.3"/>
    <property type="match status" value="1"/>
</dbReference>
<feature type="region of interest" description="Disordered" evidence="1">
    <location>
        <begin position="88"/>
        <end position="179"/>
    </location>
</feature>
<sequence length="538" mass="58695">MLTSRVATTGRQTQNGTSIGAPLVRPGGEIRDCASVSSMPFVPAPSPAPYTGYIGSPTPSYRTTSLFPSPLGKGRVATTSHANLVRSSESSFFRPGFSPQRNHSSLSPVPQGMLRRSVPCKAAASRTGFSQSDSHNSLRTASRGGSLMVPSITGVAETPASQTSQVQEPPPLPASPKGRPIVLHFDINKTIIMSDSVKGATTDHMVNALLSEVCWGTWEFSGCDPADDEEKLRLASTWSLESGPSVVGKPGMVTYSDLLELELKLPKKHRQNLKHSFTEPGAPGESVASVADRLKAALLQTEGFFLIPSFYRLILNLHEQERNFRIIFRTFGVALPEVIQEFNTFCEGGHPSFPQTPPNLRRRTVRMPSDTGQWYRDNAGLHLALCSRHDSGANCLTVAHGDAESHAHMNRKLFCPEEPCMTLALKDYHEYWKKSGEADDAGKPLLISQTFSSDTPHHMFFDDNIERHRSHIVDARCAETGQPLPFSETQGIHLIRAEPISAIEDPDYFIKLVVDAEAALEAQLAGRTVSGLGREATE</sequence>
<gene>
    <name evidence="2" type="ORF">NSCI0253_LOCUS3431</name>
</gene>
<protein>
    <submittedName>
        <fullName evidence="2">Uncharacterized protein</fullName>
    </submittedName>
</protein>
<dbReference type="AlphaFoldDB" id="A0A7S0ZQD8"/>
<evidence type="ECO:0000256" key="1">
    <source>
        <dbReference type="SAM" id="MobiDB-lite"/>
    </source>
</evidence>
<dbReference type="EMBL" id="HBFQ01004924">
    <property type="protein sequence ID" value="CAD8829085.1"/>
    <property type="molecule type" value="Transcribed_RNA"/>
</dbReference>
<accession>A0A7S0ZQD8</accession>
<name>A0A7S0ZQD8_NOCSC</name>
<feature type="compositionally biased region" description="Polar residues" evidence="1">
    <location>
        <begin position="127"/>
        <end position="140"/>
    </location>
</feature>
<proteinExistence type="predicted"/>
<feature type="compositionally biased region" description="Polar residues" evidence="1">
    <location>
        <begin position="99"/>
        <end position="108"/>
    </location>
</feature>
<feature type="region of interest" description="Disordered" evidence="1">
    <location>
        <begin position="1"/>
        <end position="26"/>
    </location>
</feature>
<organism evidence="2">
    <name type="scientific">Noctiluca scintillans</name>
    <name type="common">Sea sparkle</name>
    <name type="synonym">Red tide dinoflagellate</name>
    <dbReference type="NCBI Taxonomy" id="2966"/>
    <lineage>
        <taxon>Eukaryota</taxon>
        <taxon>Sar</taxon>
        <taxon>Alveolata</taxon>
        <taxon>Dinophyceae</taxon>
        <taxon>Noctilucales</taxon>
        <taxon>Noctilucaceae</taxon>
        <taxon>Noctiluca</taxon>
    </lineage>
</organism>